<protein>
    <submittedName>
        <fullName evidence="2">Uncharacterized protein</fullName>
    </submittedName>
</protein>
<feature type="region of interest" description="Disordered" evidence="1">
    <location>
        <begin position="1"/>
        <end position="54"/>
    </location>
</feature>
<feature type="compositionally biased region" description="Polar residues" evidence="1">
    <location>
        <begin position="15"/>
        <end position="28"/>
    </location>
</feature>
<organism evidence="2 3">
    <name type="scientific">Glarea lozoyensis (strain ATCC 20868 / MF5171)</name>
    <dbReference type="NCBI Taxonomy" id="1116229"/>
    <lineage>
        <taxon>Eukaryota</taxon>
        <taxon>Fungi</taxon>
        <taxon>Dikarya</taxon>
        <taxon>Ascomycota</taxon>
        <taxon>Pezizomycotina</taxon>
        <taxon>Leotiomycetes</taxon>
        <taxon>Helotiales</taxon>
        <taxon>Helotiaceae</taxon>
        <taxon>Glarea</taxon>
    </lineage>
</organism>
<dbReference type="AlphaFoldDB" id="S3D4X6"/>
<name>S3D4X6_GLAL2</name>
<dbReference type="GeneID" id="19466340"/>
<dbReference type="KEGG" id="glz:GLAREA_07287"/>
<keyword evidence="3" id="KW-1185">Reference proteome</keyword>
<evidence type="ECO:0000313" key="2">
    <source>
        <dbReference type="EMBL" id="EPE32154.1"/>
    </source>
</evidence>
<evidence type="ECO:0000256" key="1">
    <source>
        <dbReference type="SAM" id="MobiDB-lite"/>
    </source>
</evidence>
<feature type="compositionally biased region" description="Basic and acidic residues" evidence="1">
    <location>
        <begin position="1"/>
        <end position="14"/>
    </location>
</feature>
<proteinExistence type="predicted"/>
<dbReference type="Proteomes" id="UP000016922">
    <property type="component" value="Unassembled WGS sequence"/>
</dbReference>
<reference evidence="2 3" key="1">
    <citation type="journal article" date="2013" name="BMC Genomics">
        <title>Genomics-driven discovery of the pneumocandin biosynthetic gene cluster in the fungus Glarea lozoyensis.</title>
        <authorList>
            <person name="Chen L."/>
            <person name="Yue Q."/>
            <person name="Zhang X."/>
            <person name="Xiang M."/>
            <person name="Wang C."/>
            <person name="Li S."/>
            <person name="Che Y."/>
            <person name="Ortiz-Lopez F.J."/>
            <person name="Bills G.F."/>
            <person name="Liu X."/>
            <person name="An Z."/>
        </authorList>
    </citation>
    <scope>NUCLEOTIDE SEQUENCE [LARGE SCALE GENOMIC DNA]</scope>
    <source>
        <strain evidence="3">ATCC 20868 / MF5171</strain>
    </source>
</reference>
<evidence type="ECO:0000313" key="3">
    <source>
        <dbReference type="Proteomes" id="UP000016922"/>
    </source>
</evidence>
<dbReference type="HOGENOM" id="CLU_2210311_0_0_1"/>
<gene>
    <name evidence="2" type="ORF">GLAREA_07287</name>
</gene>
<dbReference type="RefSeq" id="XP_008080166.1">
    <property type="nucleotide sequence ID" value="XM_008081975.1"/>
</dbReference>
<accession>S3D4X6</accession>
<sequence length="107" mass="11488">MRTIEPKGLEDDGSNKSNLSGGRSQSSPGREIDEFSNGSQSSPGNGLYEVSKESQLTTEDVIKVSKESQLPPGKGGLNATVEADFFDKKREQEGMIVLNLKNGKGEI</sequence>
<dbReference type="EMBL" id="KE145359">
    <property type="protein sequence ID" value="EPE32154.1"/>
    <property type="molecule type" value="Genomic_DNA"/>
</dbReference>